<comment type="caution">
    <text evidence="1">The sequence shown here is derived from an EMBL/GenBank/DDBJ whole genome shotgun (WGS) entry which is preliminary data.</text>
</comment>
<sequence>MGMESEFTRLASSPAKLVMFADVLVETMLEVKVLLFTAVRCEEVVERGGASLSELRRDEVPTLRAVMVDGAS</sequence>
<evidence type="ECO:0000313" key="1">
    <source>
        <dbReference type="EMBL" id="KAL0005732.1"/>
    </source>
</evidence>
<evidence type="ECO:0000313" key="2">
    <source>
        <dbReference type="Proteomes" id="UP001459277"/>
    </source>
</evidence>
<keyword evidence="2" id="KW-1185">Reference proteome</keyword>
<proteinExistence type="predicted"/>
<dbReference type="AlphaFoldDB" id="A0AAW2D7E5"/>
<name>A0AAW2D7E5_9ROSI</name>
<gene>
    <name evidence="1" type="ORF">SO802_013293</name>
</gene>
<reference evidence="1 2" key="1">
    <citation type="submission" date="2024-01" db="EMBL/GenBank/DDBJ databases">
        <title>A telomere-to-telomere, gap-free genome of sweet tea (Lithocarpus litseifolius).</title>
        <authorList>
            <person name="Zhou J."/>
        </authorList>
    </citation>
    <scope>NUCLEOTIDE SEQUENCE [LARGE SCALE GENOMIC DNA]</scope>
    <source>
        <strain evidence="1">Zhou-2022a</strain>
        <tissue evidence="1">Leaf</tissue>
    </source>
</reference>
<accession>A0AAW2D7E5</accession>
<dbReference type="EMBL" id="JAZDWU010000004">
    <property type="protein sequence ID" value="KAL0005732.1"/>
    <property type="molecule type" value="Genomic_DNA"/>
</dbReference>
<protein>
    <submittedName>
        <fullName evidence="1">Uncharacterized protein</fullName>
    </submittedName>
</protein>
<dbReference type="Proteomes" id="UP001459277">
    <property type="component" value="Unassembled WGS sequence"/>
</dbReference>
<organism evidence="1 2">
    <name type="scientific">Lithocarpus litseifolius</name>
    <dbReference type="NCBI Taxonomy" id="425828"/>
    <lineage>
        <taxon>Eukaryota</taxon>
        <taxon>Viridiplantae</taxon>
        <taxon>Streptophyta</taxon>
        <taxon>Embryophyta</taxon>
        <taxon>Tracheophyta</taxon>
        <taxon>Spermatophyta</taxon>
        <taxon>Magnoliopsida</taxon>
        <taxon>eudicotyledons</taxon>
        <taxon>Gunneridae</taxon>
        <taxon>Pentapetalae</taxon>
        <taxon>rosids</taxon>
        <taxon>fabids</taxon>
        <taxon>Fagales</taxon>
        <taxon>Fagaceae</taxon>
        <taxon>Lithocarpus</taxon>
    </lineage>
</organism>